<sequence length="606" mass="66947">MVLIVWGNQADYLVATTAVAAIMALVSKSLVIAAIAVIYNILLGLYSALLPLPAFLHNMSSVTVVYPKLSYTVLAILVAILVSGTILVARMFSLLRSRPFVDTFLRNLMYTLARDTIRYSLCSTRRRAALSLLLSSVIVYYILLYTYPPRYINDMLYYLLLSASLLLTIPAMIVSSFDKSAAAALVPVLAAAVVLPQPLLLAALVSVIPAETLHSTLRIALRDGYRIGSLDAILVYMPTIRYNIAGSVTISATRTWWSPAYPPVEYRVKTSIDENPHILVTGTTGSGKSFTAMKLAASILEEKQKRNGPILVVIDPHGEYADMFRGKPGIKIVDASEEAPNPLELVGQSPRERTLELVELVSEFYRLGPIQSRILEEAILLSYENAGIRDDDPLSWSNPPPTIRDVVRILEDMSKRDPRASVLAMYISSLASKAFSKSRHVSFPVPGAGTHAVIFDLSRLSTREQMVLYTETILYKLYYLVKKLGPSSDLRYILLIDEAHLFARKTSRRRQIISLIAAELRKYGVMLIVVTQKASELDKTIIANIGTFICLKHTDSNESKFMAETVSRNPVDDSRDALAYTIATLPKGYIVVGDVGLDTPLLVRLG</sequence>
<dbReference type="PANTHER" id="PTHR42957:SF1">
    <property type="entry name" value="HELICASE MJ1565-RELATED"/>
    <property type="match status" value="1"/>
</dbReference>
<comment type="similarity">
    <text evidence="1">Belongs to the HerA family.</text>
</comment>
<dbReference type="InterPro" id="IPR002789">
    <property type="entry name" value="HerA_central"/>
</dbReference>
<feature type="transmembrane region" description="Helical" evidence="5">
    <location>
        <begin position="156"/>
        <end position="177"/>
    </location>
</feature>
<dbReference type="InterPro" id="IPR003593">
    <property type="entry name" value="AAA+_ATPase"/>
</dbReference>
<protein>
    <recommendedName>
        <fullName evidence="6">AAA+ ATPase domain-containing protein</fullName>
    </recommendedName>
</protein>
<evidence type="ECO:0000256" key="1">
    <source>
        <dbReference type="ARBA" id="ARBA00007816"/>
    </source>
</evidence>
<comment type="catalytic activity">
    <reaction evidence="3">
        <text>ATP + H2O = ADP + phosphate + H(+)</text>
        <dbReference type="Rhea" id="RHEA:13065"/>
        <dbReference type="ChEBI" id="CHEBI:15377"/>
        <dbReference type="ChEBI" id="CHEBI:15378"/>
        <dbReference type="ChEBI" id="CHEBI:30616"/>
        <dbReference type="ChEBI" id="CHEBI:43474"/>
        <dbReference type="ChEBI" id="CHEBI:456216"/>
        <dbReference type="EC" id="5.6.2.3"/>
    </reaction>
</comment>
<dbReference type="Proteomes" id="UP001341135">
    <property type="component" value="Chromosome"/>
</dbReference>
<dbReference type="EMBL" id="AP028907">
    <property type="protein sequence ID" value="BES81324.1"/>
    <property type="molecule type" value="Genomic_DNA"/>
</dbReference>
<accession>A0ABN6ZM75</accession>
<evidence type="ECO:0000256" key="5">
    <source>
        <dbReference type="SAM" id="Phobius"/>
    </source>
</evidence>
<dbReference type="PANTHER" id="PTHR42957">
    <property type="entry name" value="HELICASE MJ1565-RELATED"/>
    <property type="match status" value="1"/>
</dbReference>
<name>A0ABN6ZM75_9CREN</name>
<dbReference type="Pfam" id="PF01935">
    <property type="entry name" value="DUF87"/>
    <property type="match status" value="1"/>
</dbReference>
<keyword evidence="5" id="KW-1133">Transmembrane helix</keyword>
<reference evidence="7 8" key="1">
    <citation type="submission" date="2023-09" db="EMBL/GenBank/DDBJ databases">
        <title>Pyrofollis japonicus gen. nov. sp. nov., a novel member of the family Pyrodictiaceae isolated from the Iheya North hydrothermal field.</title>
        <authorList>
            <person name="Miyazaki U."/>
            <person name="Sanari M."/>
            <person name="Tame A."/>
            <person name="Kitajima M."/>
            <person name="Okamoto A."/>
            <person name="Sawayama S."/>
            <person name="Miyazaki J."/>
            <person name="Takai K."/>
            <person name="Nakagawa S."/>
        </authorList>
    </citation>
    <scope>NUCLEOTIDE SEQUENCE [LARGE SCALE GENOMIC DNA]</scope>
    <source>
        <strain evidence="7 8">AV2</strain>
    </source>
</reference>
<dbReference type="InterPro" id="IPR027417">
    <property type="entry name" value="P-loop_NTPase"/>
</dbReference>
<dbReference type="Gene3D" id="3.40.50.300">
    <property type="entry name" value="P-loop containing nucleotide triphosphate hydrolases"/>
    <property type="match status" value="2"/>
</dbReference>
<dbReference type="SUPFAM" id="SSF52540">
    <property type="entry name" value="P-loop containing nucleoside triphosphate hydrolases"/>
    <property type="match status" value="1"/>
</dbReference>
<feature type="transmembrane region" description="Helical" evidence="5">
    <location>
        <begin position="184"/>
        <end position="208"/>
    </location>
</feature>
<evidence type="ECO:0000256" key="2">
    <source>
        <dbReference type="ARBA" id="ARBA00034617"/>
    </source>
</evidence>
<comment type="catalytic activity">
    <reaction evidence="4">
        <text>ATP + H2O = ADP + phosphate + H(+)</text>
        <dbReference type="Rhea" id="RHEA:13065"/>
        <dbReference type="ChEBI" id="CHEBI:15377"/>
        <dbReference type="ChEBI" id="CHEBI:15378"/>
        <dbReference type="ChEBI" id="CHEBI:30616"/>
        <dbReference type="ChEBI" id="CHEBI:43474"/>
        <dbReference type="ChEBI" id="CHEBI:456216"/>
        <dbReference type="EC" id="5.6.2.4"/>
    </reaction>
</comment>
<evidence type="ECO:0000313" key="7">
    <source>
        <dbReference type="EMBL" id="BES81324.1"/>
    </source>
</evidence>
<evidence type="ECO:0000313" key="8">
    <source>
        <dbReference type="Proteomes" id="UP001341135"/>
    </source>
</evidence>
<comment type="catalytic activity">
    <reaction evidence="2">
        <text>Couples ATP hydrolysis with the unwinding of duplex DNA by translocating in the 3'-5' direction.</text>
        <dbReference type="EC" id="5.6.2.4"/>
    </reaction>
</comment>
<feature type="transmembrane region" description="Helical" evidence="5">
    <location>
        <begin position="128"/>
        <end position="144"/>
    </location>
</feature>
<feature type="transmembrane region" description="Helical" evidence="5">
    <location>
        <begin position="30"/>
        <end position="49"/>
    </location>
</feature>
<evidence type="ECO:0000256" key="3">
    <source>
        <dbReference type="ARBA" id="ARBA00048954"/>
    </source>
</evidence>
<evidence type="ECO:0000259" key="6">
    <source>
        <dbReference type="SMART" id="SM00382"/>
    </source>
</evidence>
<proteinExistence type="inferred from homology"/>
<evidence type="ECO:0000256" key="4">
    <source>
        <dbReference type="ARBA" id="ARBA00048988"/>
    </source>
</evidence>
<feature type="transmembrane region" description="Helical" evidence="5">
    <location>
        <begin position="69"/>
        <end position="89"/>
    </location>
</feature>
<keyword evidence="5" id="KW-0472">Membrane</keyword>
<dbReference type="InterPro" id="IPR008571">
    <property type="entry name" value="HerA-like"/>
</dbReference>
<organism evidence="7 8">
    <name type="scientific">Pyrodictium abyssi</name>
    <dbReference type="NCBI Taxonomy" id="54256"/>
    <lineage>
        <taxon>Archaea</taxon>
        <taxon>Thermoproteota</taxon>
        <taxon>Thermoprotei</taxon>
        <taxon>Desulfurococcales</taxon>
        <taxon>Pyrodictiaceae</taxon>
        <taxon>Pyrodictium</taxon>
    </lineage>
</organism>
<dbReference type="SMART" id="SM00382">
    <property type="entry name" value="AAA"/>
    <property type="match status" value="1"/>
</dbReference>
<feature type="domain" description="AAA+ ATPase" evidence="6">
    <location>
        <begin position="274"/>
        <end position="573"/>
    </location>
</feature>
<gene>
    <name evidence="7" type="ORF">PABY_08910</name>
</gene>
<keyword evidence="5" id="KW-0812">Transmembrane</keyword>
<keyword evidence="8" id="KW-1185">Reference proteome</keyword>